<dbReference type="Pfam" id="PF25876">
    <property type="entry name" value="HH_MFP_RND"/>
    <property type="match status" value="1"/>
</dbReference>
<protein>
    <submittedName>
        <fullName evidence="6">Efflux RND transporter periplasmic adaptor subunit</fullName>
    </submittedName>
</protein>
<evidence type="ECO:0000259" key="4">
    <source>
        <dbReference type="Pfam" id="PF25917"/>
    </source>
</evidence>
<organism evidence="6 7">
    <name type="scientific">Parashewanella spongiae</name>
    <dbReference type="NCBI Taxonomy" id="342950"/>
    <lineage>
        <taxon>Bacteria</taxon>
        <taxon>Pseudomonadati</taxon>
        <taxon>Pseudomonadota</taxon>
        <taxon>Gammaproteobacteria</taxon>
        <taxon>Alteromonadales</taxon>
        <taxon>Shewanellaceae</taxon>
        <taxon>Parashewanella</taxon>
    </lineage>
</organism>
<dbReference type="GO" id="GO:0015562">
    <property type="term" value="F:efflux transmembrane transporter activity"/>
    <property type="evidence" value="ECO:0007669"/>
    <property type="project" value="TreeGrafter"/>
</dbReference>
<feature type="chain" id="PRO_5017467802" evidence="2">
    <location>
        <begin position="22"/>
        <end position="355"/>
    </location>
</feature>
<dbReference type="Gene3D" id="2.40.30.170">
    <property type="match status" value="1"/>
</dbReference>
<evidence type="ECO:0000256" key="2">
    <source>
        <dbReference type="SAM" id="SignalP"/>
    </source>
</evidence>
<accession>A0A3A6TCV3</accession>
<dbReference type="PROSITE" id="PS51257">
    <property type="entry name" value="PROKAR_LIPOPROTEIN"/>
    <property type="match status" value="1"/>
</dbReference>
<dbReference type="InterPro" id="IPR058624">
    <property type="entry name" value="MdtA-like_HH"/>
</dbReference>
<keyword evidence="2" id="KW-0732">Signal</keyword>
<sequence>MKTNKAKVLLLSSAIATTLLVGCGQQQEQQKSVETVRPVEVYKVKPASALTTWKFPATVAAYKSTDLAFNSGGKLIEFNITQGQRVKKGQLLASVDPRDYKIQLESVRANYTQAKNAYNRGQQLIKNSTISKNDFEQLESQYKVAKSQFESAEKSLKDTKLYAPYDGAISSTSVQNHDTVAGGQSIISLIDSSKYSAKFDISADRLNYLKKREPKGANVVFNTFNNERAAADFKEISLLPSSNQSYEVTLSFTPPTDIAVLPGMSVQVQIENDSASSAKAMFVPTKAVISTGKETYVWKVDSQTMTAHKQDIILSNSIGEFVTVASGLKGGDQIITAGAPYAVEGMKVSIWQQGK</sequence>
<keyword evidence="7" id="KW-1185">Reference proteome</keyword>
<dbReference type="SUPFAM" id="SSF111369">
    <property type="entry name" value="HlyD-like secretion proteins"/>
    <property type="match status" value="1"/>
</dbReference>
<dbReference type="NCBIfam" id="TIGR01730">
    <property type="entry name" value="RND_mfp"/>
    <property type="match status" value="1"/>
</dbReference>
<feature type="domain" description="Multidrug resistance protein MdtA-like alpha-helical hairpin" evidence="3">
    <location>
        <begin position="98"/>
        <end position="161"/>
    </location>
</feature>
<dbReference type="GO" id="GO:1990281">
    <property type="term" value="C:efflux pump complex"/>
    <property type="evidence" value="ECO:0007669"/>
    <property type="project" value="TreeGrafter"/>
</dbReference>
<dbReference type="Proteomes" id="UP000273022">
    <property type="component" value="Unassembled WGS sequence"/>
</dbReference>
<evidence type="ECO:0000259" key="3">
    <source>
        <dbReference type="Pfam" id="PF25876"/>
    </source>
</evidence>
<dbReference type="Gene3D" id="2.40.50.100">
    <property type="match status" value="1"/>
</dbReference>
<dbReference type="Pfam" id="PF25989">
    <property type="entry name" value="YknX_C"/>
    <property type="match status" value="1"/>
</dbReference>
<name>A0A3A6TCV3_9GAMM</name>
<gene>
    <name evidence="6" type="ORF">D5R81_18495</name>
</gene>
<feature type="domain" description="YknX-like C-terminal permuted SH3-like" evidence="5">
    <location>
        <begin position="282"/>
        <end position="349"/>
    </location>
</feature>
<dbReference type="PANTHER" id="PTHR30469:SF20">
    <property type="entry name" value="EFFLUX RND TRANSPORTER PERIPLASMIC ADAPTOR SUBUNIT"/>
    <property type="match status" value="1"/>
</dbReference>
<evidence type="ECO:0000256" key="1">
    <source>
        <dbReference type="ARBA" id="ARBA00009477"/>
    </source>
</evidence>
<evidence type="ECO:0000313" key="6">
    <source>
        <dbReference type="EMBL" id="RJY05837.1"/>
    </source>
</evidence>
<dbReference type="InterPro" id="IPR058625">
    <property type="entry name" value="MdtA-like_BSH"/>
</dbReference>
<dbReference type="InterPro" id="IPR058637">
    <property type="entry name" value="YknX-like_C"/>
</dbReference>
<dbReference type="RefSeq" id="WP_121855072.1">
    <property type="nucleotide sequence ID" value="NZ_CP037952.1"/>
</dbReference>
<evidence type="ECO:0000259" key="5">
    <source>
        <dbReference type="Pfam" id="PF25989"/>
    </source>
</evidence>
<dbReference type="PANTHER" id="PTHR30469">
    <property type="entry name" value="MULTIDRUG RESISTANCE PROTEIN MDTA"/>
    <property type="match status" value="1"/>
</dbReference>
<dbReference type="Gene3D" id="1.10.287.470">
    <property type="entry name" value="Helix hairpin bin"/>
    <property type="match status" value="1"/>
</dbReference>
<dbReference type="InterPro" id="IPR006143">
    <property type="entry name" value="RND_pump_MFP"/>
</dbReference>
<dbReference type="Pfam" id="PF25917">
    <property type="entry name" value="BSH_RND"/>
    <property type="match status" value="1"/>
</dbReference>
<evidence type="ECO:0000313" key="7">
    <source>
        <dbReference type="Proteomes" id="UP000273022"/>
    </source>
</evidence>
<dbReference type="OrthoDB" id="2110899at2"/>
<dbReference type="EMBL" id="QYYH01000184">
    <property type="protein sequence ID" value="RJY05837.1"/>
    <property type="molecule type" value="Genomic_DNA"/>
</dbReference>
<feature type="signal peptide" evidence="2">
    <location>
        <begin position="1"/>
        <end position="21"/>
    </location>
</feature>
<dbReference type="AlphaFoldDB" id="A0A3A6TCV3"/>
<feature type="domain" description="Multidrug resistance protein MdtA-like barrel-sandwich hybrid" evidence="4">
    <location>
        <begin position="72"/>
        <end position="186"/>
    </location>
</feature>
<reference evidence="6 7" key="1">
    <citation type="submission" date="2018-09" db="EMBL/GenBank/DDBJ databases">
        <title>Phylogeny of the Shewanellaceae, and recommendation for two new genera, Pseudoshewanella and Parashewanella.</title>
        <authorList>
            <person name="Wang G."/>
        </authorList>
    </citation>
    <scope>NUCLEOTIDE SEQUENCE [LARGE SCALE GENOMIC DNA]</scope>
    <source>
        <strain evidence="6 7">KCTC 22492</strain>
    </source>
</reference>
<dbReference type="Gene3D" id="2.40.420.20">
    <property type="match status" value="1"/>
</dbReference>
<proteinExistence type="inferred from homology"/>
<comment type="similarity">
    <text evidence="1">Belongs to the membrane fusion protein (MFP) (TC 8.A.1) family.</text>
</comment>
<comment type="caution">
    <text evidence="6">The sequence shown here is derived from an EMBL/GenBank/DDBJ whole genome shotgun (WGS) entry which is preliminary data.</text>
</comment>